<comment type="caution">
    <text evidence="2">The sequence shown here is derived from an EMBL/GenBank/DDBJ whole genome shotgun (WGS) entry which is preliminary data.</text>
</comment>
<proteinExistence type="predicted"/>
<feature type="compositionally biased region" description="Polar residues" evidence="1">
    <location>
        <begin position="89"/>
        <end position="98"/>
    </location>
</feature>
<feature type="region of interest" description="Disordered" evidence="1">
    <location>
        <begin position="75"/>
        <end position="98"/>
    </location>
</feature>
<gene>
    <name evidence="2" type="ORF">SLEP1_g29660</name>
</gene>
<accession>A0AAV5K8Y5</accession>
<keyword evidence="3" id="KW-1185">Reference proteome</keyword>
<evidence type="ECO:0000313" key="3">
    <source>
        <dbReference type="Proteomes" id="UP001054252"/>
    </source>
</evidence>
<dbReference type="EMBL" id="BPVZ01000052">
    <property type="protein sequence ID" value="GKV19390.1"/>
    <property type="molecule type" value="Genomic_DNA"/>
</dbReference>
<reference evidence="2 3" key="1">
    <citation type="journal article" date="2021" name="Commun. Biol.">
        <title>The genome of Shorea leprosula (Dipterocarpaceae) highlights the ecological relevance of drought in aseasonal tropical rainforests.</title>
        <authorList>
            <person name="Ng K.K.S."/>
            <person name="Kobayashi M.J."/>
            <person name="Fawcett J.A."/>
            <person name="Hatakeyama M."/>
            <person name="Paape T."/>
            <person name="Ng C.H."/>
            <person name="Ang C.C."/>
            <person name="Tnah L.H."/>
            <person name="Lee C.T."/>
            <person name="Nishiyama T."/>
            <person name="Sese J."/>
            <person name="O'Brien M.J."/>
            <person name="Copetti D."/>
            <person name="Mohd Noor M.I."/>
            <person name="Ong R.C."/>
            <person name="Putra M."/>
            <person name="Sireger I.Z."/>
            <person name="Indrioko S."/>
            <person name="Kosugi Y."/>
            <person name="Izuno A."/>
            <person name="Isagi Y."/>
            <person name="Lee S.L."/>
            <person name="Shimizu K.K."/>
        </authorList>
    </citation>
    <scope>NUCLEOTIDE SEQUENCE [LARGE SCALE GENOMIC DNA]</scope>
    <source>
        <strain evidence="2">214</strain>
    </source>
</reference>
<protein>
    <submittedName>
        <fullName evidence="2">Uncharacterized protein</fullName>
    </submittedName>
</protein>
<dbReference type="AlphaFoldDB" id="A0AAV5K8Y5"/>
<name>A0AAV5K8Y5_9ROSI</name>
<evidence type="ECO:0000313" key="2">
    <source>
        <dbReference type="EMBL" id="GKV19390.1"/>
    </source>
</evidence>
<organism evidence="2 3">
    <name type="scientific">Rubroshorea leprosula</name>
    <dbReference type="NCBI Taxonomy" id="152421"/>
    <lineage>
        <taxon>Eukaryota</taxon>
        <taxon>Viridiplantae</taxon>
        <taxon>Streptophyta</taxon>
        <taxon>Embryophyta</taxon>
        <taxon>Tracheophyta</taxon>
        <taxon>Spermatophyta</taxon>
        <taxon>Magnoliopsida</taxon>
        <taxon>eudicotyledons</taxon>
        <taxon>Gunneridae</taxon>
        <taxon>Pentapetalae</taxon>
        <taxon>rosids</taxon>
        <taxon>malvids</taxon>
        <taxon>Malvales</taxon>
        <taxon>Dipterocarpaceae</taxon>
        <taxon>Rubroshorea</taxon>
    </lineage>
</organism>
<dbReference type="Proteomes" id="UP001054252">
    <property type="component" value="Unassembled WGS sequence"/>
</dbReference>
<evidence type="ECO:0000256" key="1">
    <source>
        <dbReference type="SAM" id="MobiDB-lite"/>
    </source>
</evidence>
<sequence length="98" mass="10966">MVFCLFSQELLHQGGFGFTLCSPVLFLDSSSSRSNQYGVIRGRHCDLHVRNRVSLIPALAQGELFTLYLQQEEKEEEPRNGVIDAVGNNPLTRLNSLS</sequence>